<keyword evidence="2" id="KW-1133">Transmembrane helix</keyword>
<dbReference type="EMBL" id="HBGZ01032541">
    <property type="protein sequence ID" value="CAD9631202.1"/>
    <property type="molecule type" value="Transcribed_RNA"/>
</dbReference>
<accession>A0A7S2Q371</accession>
<evidence type="ECO:0000256" key="1">
    <source>
        <dbReference type="SAM" id="MobiDB-lite"/>
    </source>
</evidence>
<feature type="region of interest" description="Disordered" evidence="1">
    <location>
        <begin position="1"/>
        <end position="47"/>
    </location>
</feature>
<dbReference type="AlphaFoldDB" id="A0A7S2Q371"/>
<name>A0A7S2Q371_9STRA</name>
<reference evidence="3" key="1">
    <citation type="submission" date="2021-01" db="EMBL/GenBank/DDBJ databases">
        <authorList>
            <person name="Corre E."/>
            <person name="Pelletier E."/>
            <person name="Niang G."/>
            <person name="Scheremetjew M."/>
            <person name="Finn R."/>
            <person name="Kale V."/>
            <person name="Holt S."/>
            <person name="Cochrane G."/>
            <person name="Meng A."/>
            <person name="Brown T."/>
            <person name="Cohen L."/>
        </authorList>
    </citation>
    <scope>NUCLEOTIDE SEQUENCE</scope>
    <source>
        <strain evidence="3">SM1012Den-03</strain>
    </source>
</reference>
<organism evidence="3">
    <name type="scientific">Skeletonema marinoi</name>
    <dbReference type="NCBI Taxonomy" id="267567"/>
    <lineage>
        <taxon>Eukaryota</taxon>
        <taxon>Sar</taxon>
        <taxon>Stramenopiles</taxon>
        <taxon>Ochrophyta</taxon>
        <taxon>Bacillariophyta</taxon>
        <taxon>Coscinodiscophyceae</taxon>
        <taxon>Thalassiosirophycidae</taxon>
        <taxon>Thalassiosirales</taxon>
        <taxon>Skeletonemataceae</taxon>
        <taxon>Skeletonema</taxon>
        <taxon>Skeletonema marinoi-dohrnii complex</taxon>
    </lineage>
</organism>
<proteinExistence type="predicted"/>
<keyword evidence="2" id="KW-0812">Transmembrane</keyword>
<evidence type="ECO:0000313" key="3">
    <source>
        <dbReference type="EMBL" id="CAD9631202.1"/>
    </source>
</evidence>
<feature type="transmembrane region" description="Helical" evidence="2">
    <location>
        <begin position="74"/>
        <end position="92"/>
    </location>
</feature>
<sequence>MDPPSADNRDEDPEMEMQPIVPRGPVDPDGRKISRPNNNWMMPSSRGRGRMATAVAHGESIMAMADSDVKKKKMLLVFLGILMVALVGMVAVKGDAVELEKIVEEGEIEVAHHDDTTATTVVEEAATASSSSSTPAVHTIDLDGYLPKSMVTASDYVLPGAENAPPLSAAKGRPYYPIINHFQNRNPTGFYAKKWGYFDLEDPDPKWKGKMRPQPDFAAVPNRDVKSTDFPDGAWQKDKEYMTRFLEEAKKLVNRTIEAVYGEWGVGIPQDGSVELTDEFMVNREAFYKWPKPSEQTLDGMTRRFIHHIMTGDSFKLVLGGHSAAAGHGAGFNASYVHQAGLVLEPVFAHLGVEFRSFNFAQGGMGTFQQALAGMDLRGKDADMLIWDSSMTEKSPPLTNFFYRQGLLAGNRAPFLYSGGGADPAAFEAIGASVGGYGALGYSPITTSEEQAKTLPWAARYDKCGPGGAAALCDSQKYDGKCWVEREDFTPAVKQDDLVGGQAKWHPGPKVHRARGRALALSVLFMLQHALDKWEELGTESGHPVAEEHWHVTDFYNGIKEKVPTVDGCYPGWKIGVTRRGLRETNQTDGRRLDLEGEWPSRLCNIPMQGRTLWGPRNNPMESSLLSILKPNAFGDVDPNILGSPAYMKGPDYFPPDRAAPWSTPPEPEVNPWEIAGSRRLLDNANASSAQQINSGNILSGIEKENLPSAEEEAIARGKVNATALRILAEDPDAIVPGLGIDVKWGLSGVCDGTTHAWCERTKDVKCLYSAAQDNRGMICFNPLSGWVVFDVKNVKNGFIGARIEAWRGAGEIETAKGWKEVNNGGSGNYKKEGLERHLLQKAQQERDARYVEEMTNRIEEDMLLDDSSPRRLGGGQSCGASGDYIFEFAINGKIVASWDKDAFCAHYTRTGYNMDLVKLLDDEGVTGDFELAMRMSPAHSNQNSYMCITHLYWS</sequence>
<protein>
    <submittedName>
        <fullName evidence="3">Uncharacterized protein</fullName>
    </submittedName>
</protein>
<evidence type="ECO:0000256" key="2">
    <source>
        <dbReference type="SAM" id="Phobius"/>
    </source>
</evidence>
<keyword evidence="2" id="KW-0472">Membrane</keyword>
<gene>
    <name evidence="3" type="ORF">SMAR0320_LOCUS23262</name>
</gene>